<dbReference type="InterPro" id="IPR001851">
    <property type="entry name" value="ABC_transp_permease"/>
</dbReference>
<feature type="transmembrane region" description="Helical" evidence="6">
    <location>
        <begin position="90"/>
        <end position="112"/>
    </location>
</feature>
<evidence type="ECO:0000256" key="1">
    <source>
        <dbReference type="ARBA" id="ARBA00004651"/>
    </source>
</evidence>
<sequence length="311" mass="33643">MNSFLRSIYQSTVVMSTPLILASLGGLITYHSGIVNVAMEGLMLASAFVAVVFSYLFESSGMGLLAAIIVSIMLSILYSFFVTTLKTNNFAIGIAINIFVSSLTLFLTRILFVGQNAFNSPKIKALPVLKIDFGVKILNTLFSGYSILVYLAVILTFAIAYLIYKTPFGLWVRAAGSYPDALSTAGKHVSAIQYATSVLTGIMCGLAGAQLSLSNVVLFSRDMSAGRGFICLAAILISRGKPKTTLMVSILFGFFDALSIQLQALNIPTQFLFMLPYVMAILTLALMDSMVRKKRLEIKPEPLENSGVSSR</sequence>
<feature type="transmembrane region" description="Helical" evidence="6">
    <location>
        <begin position="37"/>
        <end position="57"/>
    </location>
</feature>
<evidence type="ECO:0000313" key="7">
    <source>
        <dbReference type="EMBL" id="MPL95605.1"/>
    </source>
</evidence>
<comment type="caution">
    <text evidence="7">The sequence shown here is derived from an EMBL/GenBank/DDBJ whole genome shotgun (WGS) entry which is preliminary data.</text>
</comment>
<evidence type="ECO:0000256" key="3">
    <source>
        <dbReference type="ARBA" id="ARBA00022692"/>
    </source>
</evidence>
<evidence type="ECO:0000256" key="6">
    <source>
        <dbReference type="SAM" id="Phobius"/>
    </source>
</evidence>
<feature type="transmembrane region" description="Helical" evidence="6">
    <location>
        <begin position="133"/>
        <end position="164"/>
    </location>
</feature>
<dbReference type="GO" id="GO:0022857">
    <property type="term" value="F:transmembrane transporter activity"/>
    <property type="evidence" value="ECO:0007669"/>
    <property type="project" value="InterPro"/>
</dbReference>
<dbReference type="AlphaFoldDB" id="A0A644VVX8"/>
<dbReference type="PANTHER" id="PTHR43370:SF1">
    <property type="entry name" value="GUANOSINE ABC TRANSPORTER PERMEASE PROTEIN NUPQ"/>
    <property type="match status" value="1"/>
</dbReference>
<evidence type="ECO:0000256" key="2">
    <source>
        <dbReference type="ARBA" id="ARBA00022475"/>
    </source>
</evidence>
<dbReference type="EMBL" id="VSSQ01000474">
    <property type="protein sequence ID" value="MPL95605.1"/>
    <property type="molecule type" value="Genomic_DNA"/>
</dbReference>
<proteinExistence type="predicted"/>
<feature type="transmembrane region" description="Helical" evidence="6">
    <location>
        <begin position="271"/>
        <end position="291"/>
    </location>
</feature>
<gene>
    <name evidence="7" type="ORF">SDC9_41777</name>
</gene>
<keyword evidence="2" id="KW-1003">Cell membrane</keyword>
<name>A0A644VVX8_9ZZZZ</name>
<comment type="subcellular location">
    <subcellularLocation>
        <location evidence="1">Cell membrane</location>
        <topology evidence="1">Multi-pass membrane protein</topology>
    </subcellularLocation>
</comment>
<feature type="transmembrane region" description="Helical" evidence="6">
    <location>
        <begin position="12"/>
        <end position="31"/>
    </location>
</feature>
<dbReference type="GO" id="GO:0005886">
    <property type="term" value="C:plasma membrane"/>
    <property type="evidence" value="ECO:0007669"/>
    <property type="project" value="UniProtKB-SubCell"/>
</dbReference>
<dbReference type="Pfam" id="PF02653">
    <property type="entry name" value="BPD_transp_2"/>
    <property type="match status" value="1"/>
</dbReference>
<accession>A0A644VVX8</accession>
<evidence type="ECO:0000256" key="4">
    <source>
        <dbReference type="ARBA" id="ARBA00022989"/>
    </source>
</evidence>
<reference evidence="7" key="1">
    <citation type="submission" date="2019-08" db="EMBL/GenBank/DDBJ databases">
        <authorList>
            <person name="Kucharzyk K."/>
            <person name="Murdoch R.W."/>
            <person name="Higgins S."/>
            <person name="Loffler F."/>
        </authorList>
    </citation>
    <scope>NUCLEOTIDE SEQUENCE</scope>
</reference>
<keyword evidence="3 6" id="KW-0812">Transmembrane</keyword>
<dbReference type="CDD" id="cd06580">
    <property type="entry name" value="TM_PBP1_transp_TpRbsC_like"/>
    <property type="match status" value="1"/>
</dbReference>
<feature type="transmembrane region" description="Helical" evidence="6">
    <location>
        <begin position="64"/>
        <end position="84"/>
    </location>
</feature>
<protein>
    <recommendedName>
        <fullName evidence="8">Branched-chain amino acid transport system / permease component</fullName>
    </recommendedName>
</protein>
<keyword evidence="4 6" id="KW-1133">Transmembrane helix</keyword>
<feature type="transmembrane region" description="Helical" evidence="6">
    <location>
        <begin position="191"/>
        <end position="213"/>
    </location>
</feature>
<dbReference type="PANTHER" id="PTHR43370">
    <property type="entry name" value="SUGAR ABC TRANSPORTER INTEGRAL MEMBRANE PROTEIN-RELATED"/>
    <property type="match status" value="1"/>
</dbReference>
<organism evidence="7">
    <name type="scientific">bioreactor metagenome</name>
    <dbReference type="NCBI Taxonomy" id="1076179"/>
    <lineage>
        <taxon>unclassified sequences</taxon>
        <taxon>metagenomes</taxon>
        <taxon>ecological metagenomes</taxon>
    </lineage>
</organism>
<evidence type="ECO:0000256" key="5">
    <source>
        <dbReference type="ARBA" id="ARBA00023136"/>
    </source>
</evidence>
<keyword evidence="5 6" id="KW-0472">Membrane</keyword>
<evidence type="ECO:0008006" key="8">
    <source>
        <dbReference type="Google" id="ProtNLM"/>
    </source>
</evidence>